<dbReference type="SUPFAM" id="SSF46785">
    <property type="entry name" value="Winged helix' DNA-binding domain"/>
    <property type="match status" value="1"/>
</dbReference>
<dbReference type="Gene3D" id="1.10.10.10">
    <property type="entry name" value="Winged helix-like DNA-binding domain superfamily/Winged helix DNA-binding domain"/>
    <property type="match status" value="1"/>
</dbReference>
<comment type="caution">
    <text evidence="1">The sequence shown here is derived from an EMBL/GenBank/DDBJ whole genome shotgun (WGS) entry which is preliminary data.</text>
</comment>
<dbReference type="CDD" id="cd00090">
    <property type="entry name" value="HTH_ARSR"/>
    <property type="match status" value="1"/>
</dbReference>
<dbReference type="NCBIfam" id="TIGR02702">
    <property type="entry name" value="SufR_cyano"/>
    <property type="match status" value="1"/>
</dbReference>
<sequence>MALHDAEASTREATLTFLLRSGEATAASLAAELEVSVQAMRRHLRSLEQDGLIESSHVANGPGRPSNHWRLTAAGRGRFPDGSEHFALGLLQSMAQILSPEQLRALMGVQARAQAAHYRQQLGNGPLPQRLERLVELRRREGYVADFRRGDQPGDWLVREFHCSVARIAERYPFVCDQELQLFRMIFPDCRVERVHWTQDGDHFCGFTLRRRPAAVAAPTR</sequence>
<dbReference type="PANTHER" id="PTHR38600:SF2">
    <property type="entry name" value="SLL0088 PROTEIN"/>
    <property type="match status" value="1"/>
</dbReference>
<name>A0A524RST3_9CHRO</name>
<gene>
    <name evidence="1" type="primary">sufR</name>
    <name evidence="1" type="ORF">ERJ68_06515</name>
</gene>
<dbReference type="EMBL" id="SRMN01000099">
    <property type="protein sequence ID" value="TGH20693.1"/>
    <property type="molecule type" value="Genomic_DNA"/>
</dbReference>
<dbReference type="InterPro" id="IPR014075">
    <property type="entry name" value="SUF_FeS_clus_asmb_SufR_cyano"/>
</dbReference>
<accession>A0A524RST3</accession>
<dbReference type="AlphaFoldDB" id="A0A524RST3"/>
<dbReference type="Proteomes" id="UP000315454">
    <property type="component" value="Unassembled WGS sequence"/>
</dbReference>
<evidence type="ECO:0000313" key="1">
    <source>
        <dbReference type="EMBL" id="TGH20693.1"/>
    </source>
</evidence>
<dbReference type="InterPro" id="IPR011991">
    <property type="entry name" value="ArsR-like_HTH"/>
</dbReference>
<reference evidence="1 2" key="1">
    <citation type="journal article" date="2019" name="mSystems">
        <title>Life at home and on the roam: Genomic adaptions reflect the dual lifestyle of an intracellular, facultative symbiont.</title>
        <authorList>
            <person name="Burgsdorf I."/>
        </authorList>
    </citation>
    <scope>NUCLEOTIDE SEQUENCE [LARGE SCALE GENOMIC DNA]</scope>
    <source>
        <strain evidence="1">277cI</strain>
    </source>
</reference>
<organism evidence="1 2">
    <name type="scientific">Aphanocapsa feldmannii 277cI</name>
    <dbReference type="NCBI Taxonomy" id="2507554"/>
    <lineage>
        <taxon>Bacteria</taxon>
        <taxon>Bacillati</taxon>
        <taxon>Cyanobacteriota</taxon>
        <taxon>Cyanophyceae</taxon>
        <taxon>Oscillatoriophycideae</taxon>
        <taxon>Chroococcales</taxon>
        <taxon>Microcystaceae</taxon>
        <taxon>Aphanocapsa</taxon>
    </lineage>
</organism>
<dbReference type="InterPro" id="IPR036390">
    <property type="entry name" value="WH_DNA-bd_sf"/>
</dbReference>
<dbReference type="Pfam" id="PF12840">
    <property type="entry name" value="HTH_20"/>
    <property type="match status" value="1"/>
</dbReference>
<proteinExistence type="predicted"/>
<protein>
    <submittedName>
        <fullName evidence="1">Iron-sulfur cluster biosynthesis transcriptional regulator SufR</fullName>
    </submittedName>
</protein>
<evidence type="ECO:0000313" key="2">
    <source>
        <dbReference type="Proteomes" id="UP000315454"/>
    </source>
</evidence>
<dbReference type="InterPro" id="IPR036388">
    <property type="entry name" value="WH-like_DNA-bd_sf"/>
</dbReference>
<dbReference type="PANTHER" id="PTHR38600">
    <property type="entry name" value="TRANSCRIPTIONAL REGULATORY PROTEIN"/>
    <property type="match status" value="1"/>
</dbReference>